<organism evidence="2 3">
    <name type="scientific">Gordonia effusa NBRC 100432</name>
    <dbReference type="NCBI Taxonomy" id="1077974"/>
    <lineage>
        <taxon>Bacteria</taxon>
        <taxon>Bacillati</taxon>
        <taxon>Actinomycetota</taxon>
        <taxon>Actinomycetes</taxon>
        <taxon>Mycobacteriales</taxon>
        <taxon>Gordoniaceae</taxon>
        <taxon>Gordonia</taxon>
    </lineage>
</organism>
<gene>
    <name evidence="2" type="ORF">GOEFS_047_00130</name>
</gene>
<reference evidence="2 3" key="1">
    <citation type="submission" date="2011-12" db="EMBL/GenBank/DDBJ databases">
        <title>Whole genome shotgun sequence of Gordonia effusa NBRC 100432.</title>
        <authorList>
            <person name="Yoshida I."/>
            <person name="Takarada H."/>
            <person name="Hosoyama A."/>
            <person name="Tsuchikane K."/>
            <person name="Katsumata H."/>
            <person name="Yamazaki S."/>
            <person name="Fujita N."/>
        </authorList>
    </citation>
    <scope>NUCLEOTIDE SEQUENCE [LARGE SCALE GENOMIC DNA]</scope>
    <source>
        <strain evidence="2 3">NBRC 100432</strain>
    </source>
</reference>
<dbReference type="EMBL" id="BAEH01000047">
    <property type="protein sequence ID" value="GAB18154.1"/>
    <property type="molecule type" value="Genomic_DNA"/>
</dbReference>
<feature type="transmembrane region" description="Helical" evidence="1">
    <location>
        <begin position="43"/>
        <end position="62"/>
    </location>
</feature>
<dbReference type="eggNOG" id="ENOG503009S">
    <property type="taxonomic scope" value="Bacteria"/>
</dbReference>
<dbReference type="AlphaFoldDB" id="H0QZA3"/>
<keyword evidence="3" id="KW-1185">Reference proteome</keyword>
<evidence type="ECO:0008006" key="4">
    <source>
        <dbReference type="Google" id="ProtNLM"/>
    </source>
</evidence>
<protein>
    <recommendedName>
        <fullName evidence="4">DUF5313 domain-containing protein</fullName>
    </recommendedName>
</protein>
<dbReference type="OrthoDB" id="5195204at2"/>
<dbReference type="RefSeq" id="WP_007317491.1">
    <property type="nucleotide sequence ID" value="NZ_BAEH01000047.1"/>
</dbReference>
<evidence type="ECO:0000256" key="1">
    <source>
        <dbReference type="SAM" id="Phobius"/>
    </source>
</evidence>
<dbReference type="Pfam" id="PF17240">
    <property type="entry name" value="DUF5313"/>
    <property type="match status" value="1"/>
</dbReference>
<keyword evidence="1" id="KW-1133">Transmembrane helix</keyword>
<dbReference type="InterPro" id="IPR035197">
    <property type="entry name" value="DUF5313"/>
</dbReference>
<proteinExistence type="predicted"/>
<name>H0QZA3_9ACTN</name>
<dbReference type="Proteomes" id="UP000035034">
    <property type="component" value="Unassembled WGS sequence"/>
</dbReference>
<dbReference type="STRING" id="1077974.GOEFS_047_00130"/>
<evidence type="ECO:0000313" key="3">
    <source>
        <dbReference type="Proteomes" id="UP000035034"/>
    </source>
</evidence>
<keyword evidence="1" id="KW-0812">Transmembrane</keyword>
<accession>H0QZA3</accession>
<feature type="transmembrane region" description="Helical" evidence="1">
    <location>
        <begin position="68"/>
        <end position="89"/>
    </location>
</feature>
<comment type="caution">
    <text evidence="2">The sequence shown here is derived from an EMBL/GenBank/DDBJ whole genome shotgun (WGS) entry which is preliminary data.</text>
</comment>
<keyword evidence="1" id="KW-0472">Membrane</keyword>
<evidence type="ECO:0000313" key="2">
    <source>
        <dbReference type="EMBL" id="GAB18154.1"/>
    </source>
</evidence>
<sequence length="129" mass="14818">MSDPSRPNFWQYITYCYGRTLPASMHDWVRNDLAGPGAARRTVIRVTIPVLLILAPLLLFPADALVRASMTLPILLPFIYFAVVLNKFYRKARLKKHGLDTELVHEIERAKTADVRAEYEARHGRRLSK</sequence>